<feature type="transmembrane region" description="Helical" evidence="6">
    <location>
        <begin position="21"/>
        <end position="44"/>
    </location>
</feature>
<dbReference type="AlphaFoldDB" id="A0A5N5K311"/>
<keyword evidence="6" id="KW-0472">Membrane</keyword>
<dbReference type="CDD" id="cd02440">
    <property type="entry name" value="AdoMet_MTases"/>
    <property type="match status" value="1"/>
</dbReference>
<dbReference type="InterPro" id="IPR026635">
    <property type="entry name" value="Efm4/METTL10"/>
</dbReference>
<evidence type="ECO:0000256" key="3">
    <source>
        <dbReference type="ARBA" id="ARBA00022679"/>
    </source>
</evidence>
<evidence type="ECO:0000313" key="9">
    <source>
        <dbReference type="Proteomes" id="UP000326939"/>
    </source>
</evidence>
<keyword evidence="4 5" id="KW-0949">S-adenosyl-L-methionine</keyword>
<comment type="function">
    <text evidence="5">S-adenosyl-L-methionine-dependent protein-lysine N-methyltransferase that methylates elongation factor 1-alpha.</text>
</comment>
<evidence type="ECO:0000256" key="2">
    <source>
        <dbReference type="ARBA" id="ARBA00022603"/>
    </source>
</evidence>
<dbReference type="InterPro" id="IPR029063">
    <property type="entry name" value="SAM-dependent_MTases_sf"/>
</dbReference>
<proteinExistence type="inferred from homology"/>
<evidence type="ECO:0000256" key="5">
    <source>
        <dbReference type="HAMAP-Rule" id="MF_03188"/>
    </source>
</evidence>
<dbReference type="PANTHER" id="PTHR12843:SF5">
    <property type="entry name" value="EEF1A LYSINE METHYLTRANSFERASE 2"/>
    <property type="match status" value="1"/>
</dbReference>
<reference evidence="9" key="1">
    <citation type="journal article" date="2019" name="Gigascience">
        <title>De novo genome assembly of the endangered Acer yangbiense, a plant species with extremely small populations endemic to Yunnan Province, China.</title>
        <authorList>
            <person name="Yang J."/>
            <person name="Wariss H.M."/>
            <person name="Tao L."/>
            <person name="Zhang R."/>
            <person name="Yun Q."/>
            <person name="Hollingsworth P."/>
            <person name="Dao Z."/>
            <person name="Luo G."/>
            <person name="Guo H."/>
            <person name="Ma Y."/>
            <person name="Sun W."/>
        </authorList>
    </citation>
    <scope>NUCLEOTIDE SEQUENCE [LARGE SCALE GENOMIC DNA]</scope>
    <source>
        <strain evidence="9">cv. br00</strain>
    </source>
</reference>
<protein>
    <recommendedName>
        <fullName evidence="5">Protein-lysine N-methyltransferase DKX38_022593</fullName>
        <ecNumber evidence="5">2.1.1.-</ecNumber>
    </recommendedName>
</protein>
<dbReference type="Pfam" id="PF13847">
    <property type="entry name" value="Methyltransf_31"/>
    <property type="match status" value="1"/>
</dbReference>
<dbReference type="GO" id="GO:0005737">
    <property type="term" value="C:cytoplasm"/>
    <property type="evidence" value="ECO:0007669"/>
    <property type="project" value="UniProtKB-SubCell"/>
</dbReference>
<comment type="subcellular location">
    <subcellularLocation>
        <location evidence="5">Cytoplasm</location>
    </subcellularLocation>
</comment>
<keyword evidence="9" id="KW-1185">Reference proteome</keyword>
<name>A0A5N5K311_9ROSI</name>
<keyword evidence="6" id="KW-0812">Transmembrane</keyword>
<dbReference type="HAMAP" id="MF_03188">
    <property type="entry name" value="Methyltr_EFM4"/>
    <property type="match status" value="1"/>
</dbReference>
<dbReference type="GO" id="GO:0032259">
    <property type="term" value="P:methylation"/>
    <property type="evidence" value="ECO:0007669"/>
    <property type="project" value="UniProtKB-KW"/>
</dbReference>
<dbReference type="Proteomes" id="UP000326939">
    <property type="component" value="Chromosome 15"/>
</dbReference>
<keyword evidence="3 5" id="KW-0808">Transferase</keyword>
<keyword evidence="2 5" id="KW-0489">Methyltransferase</keyword>
<evidence type="ECO:0000256" key="4">
    <source>
        <dbReference type="ARBA" id="ARBA00022691"/>
    </source>
</evidence>
<dbReference type="EMBL" id="VDCV01000015">
    <property type="protein sequence ID" value="KAB5524844.1"/>
    <property type="molecule type" value="Genomic_DNA"/>
</dbReference>
<dbReference type="PANTHER" id="PTHR12843">
    <property type="entry name" value="PROTEIN-LYSINE N-METHYLTRANSFERASE METTL10"/>
    <property type="match status" value="1"/>
</dbReference>
<gene>
    <name evidence="8" type="ORF">DKX38_022593</name>
</gene>
<dbReference type="EC" id="2.1.1.-" evidence="5"/>
<accession>A0A5N5K311</accession>
<evidence type="ECO:0000256" key="6">
    <source>
        <dbReference type="SAM" id="Phobius"/>
    </source>
</evidence>
<dbReference type="GO" id="GO:0016279">
    <property type="term" value="F:protein-lysine N-methyltransferase activity"/>
    <property type="evidence" value="ECO:0007669"/>
    <property type="project" value="UniProtKB-UniRule"/>
</dbReference>
<keyword evidence="6" id="KW-1133">Transmembrane helix</keyword>
<evidence type="ECO:0000313" key="8">
    <source>
        <dbReference type="EMBL" id="KAB5524844.1"/>
    </source>
</evidence>
<dbReference type="Gene3D" id="3.40.50.150">
    <property type="entry name" value="Vaccinia Virus protein VP39"/>
    <property type="match status" value="1"/>
</dbReference>
<dbReference type="SUPFAM" id="SSF53335">
    <property type="entry name" value="S-adenosyl-L-methionine-dependent methyltransferases"/>
    <property type="match status" value="1"/>
</dbReference>
<evidence type="ECO:0000256" key="1">
    <source>
        <dbReference type="ARBA" id="ARBA00022490"/>
    </source>
</evidence>
<comment type="caution">
    <text evidence="8">The sequence shown here is derived from an EMBL/GenBank/DDBJ whole genome shotgun (WGS) entry which is preliminary data.</text>
</comment>
<evidence type="ECO:0000259" key="7">
    <source>
        <dbReference type="Pfam" id="PF13847"/>
    </source>
</evidence>
<organism evidence="8 9">
    <name type="scientific">Salix brachista</name>
    <dbReference type="NCBI Taxonomy" id="2182728"/>
    <lineage>
        <taxon>Eukaryota</taxon>
        <taxon>Viridiplantae</taxon>
        <taxon>Streptophyta</taxon>
        <taxon>Embryophyta</taxon>
        <taxon>Tracheophyta</taxon>
        <taxon>Spermatophyta</taxon>
        <taxon>Magnoliopsida</taxon>
        <taxon>eudicotyledons</taxon>
        <taxon>Gunneridae</taxon>
        <taxon>Pentapetalae</taxon>
        <taxon>rosids</taxon>
        <taxon>fabids</taxon>
        <taxon>Malpighiales</taxon>
        <taxon>Salicaceae</taxon>
        <taxon>Saliceae</taxon>
        <taxon>Salix</taxon>
    </lineage>
</organism>
<comment type="similarity">
    <text evidence="5">Belongs to the class I-like SAM-binding methyltransferase superfamily. EFM4 family.</text>
</comment>
<feature type="domain" description="Methyltransferase" evidence="7">
    <location>
        <begin position="134"/>
        <end position="290"/>
    </location>
</feature>
<keyword evidence="1 5" id="KW-0963">Cytoplasm</keyword>
<dbReference type="InterPro" id="IPR025714">
    <property type="entry name" value="Methyltranfer_dom"/>
</dbReference>
<sequence length="346" mass="38569">MNAVTAFSLGRMPKLCSDSDALLQSFYLLAKVFLFWTLSMAIILHNNVFQGKKQSVEVSFLCNSFQKKAGLQWIVGWVSLVSDWIEFGDDVMDVIASWTKSLCFEISQGCIPNHVDDIKSETVEENDKYLSSWSVLDIGTGNGLLLHELAKLGICTYTFVILLSSPLIGISITEGHAGEQLPWTFVMFSDLTGVDYSEGAVNLARRLADRDGFSNINLLVDDVLETKLNRQFQLVMDKGTLDAIGLHPDGAIKRTMYWESVSKLVASDGILVITSCNNTKDELVQEVENLKQRRIDVSLVESESMKGHEASRDPPFRYLNHVRTYPTFMFGGSVGSRVATVAFLRN</sequence>